<sequence>MKLSNFWRCFLFLIILIPVCFSNDDTYVDCAQHEVCVESNGIERVLPCVFKMSELDREIMLDIVSEFYPGITEYKSLLEETCKDIPKAKIAFNHYYDERLKMNADTSPEGAKKMTDARGCMAAIVAECQVKRQMGFIQFRR</sequence>
<evidence type="ECO:0000313" key="3">
    <source>
        <dbReference type="Proteomes" id="UP000887013"/>
    </source>
</evidence>
<feature type="chain" id="PRO_5036490141" description="DUF1311 domain-containing protein" evidence="1">
    <location>
        <begin position="23"/>
        <end position="141"/>
    </location>
</feature>
<organism evidence="2 3">
    <name type="scientific">Nephila pilipes</name>
    <name type="common">Giant wood spider</name>
    <name type="synonym">Nephila maculata</name>
    <dbReference type="NCBI Taxonomy" id="299642"/>
    <lineage>
        <taxon>Eukaryota</taxon>
        <taxon>Metazoa</taxon>
        <taxon>Ecdysozoa</taxon>
        <taxon>Arthropoda</taxon>
        <taxon>Chelicerata</taxon>
        <taxon>Arachnida</taxon>
        <taxon>Araneae</taxon>
        <taxon>Araneomorphae</taxon>
        <taxon>Entelegynae</taxon>
        <taxon>Araneoidea</taxon>
        <taxon>Nephilidae</taxon>
        <taxon>Nephila</taxon>
    </lineage>
</organism>
<dbReference type="AlphaFoldDB" id="A0A8X6QFL9"/>
<dbReference type="EMBL" id="BMAW01081025">
    <property type="protein sequence ID" value="GFU22566.1"/>
    <property type="molecule type" value="Genomic_DNA"/>
</dbReference>
<protein>
    <recommendedName>
        <fullName evidence="4">DUF1311 domain-containing protein</fullName>
    </recommendedName>
</protein>
<dbReference type="OrthoDB" id="6428838at2759"/>
<accession>A0A8X6QFL9</accession>
<comment type="caution">
    <text evidence="2">The sequence shown here is derived from an EMBL/GenBank/DDBJ whole genome shotgun (WGS) entry which is preliminary data.</text>
</comment>
<evidence type="ECO:0000313" key="2">
    <source>
        <dbReference type="EMBL" id="GFU22566.1"/>
    </source>
</evidence>
<feature type="signal peptide" evidence="1">
    <location>
        <begin position="1"/>
        <end position="22"/>
    </location>
</feature>
<evidence type="ECO:0000256" key="1">
    <source>
        <dbReference type="SAM" id="SignalP"/>
    </source>
</evidence>
<keyword evidence="1" id="KW-0732">Signal</keyword>
<name>A0A8X6QFL9_NEPPI</name>
<keyword evidence="3" id="KW-1185">Reference proteome</keyword>
<gene>
    <name evidence="2" type="ORF">NPIL_175491</name>
</gene>
<proteinExistence type="predicted"/>
<reference evidence="2" key="1">
    <citation type="submission" date="2020-08" db="EMBL/GenBank/DDBJ databases">
        <title>Multicomponent nature underlies the extraordinary mechanical properties of spider dragline silk.</title>
        <authorList>
            <person name="Kono N."/>
            <person name="Nakamura H."/>
            <person name="Mori M."/>
            <person name="Yoshida Y."/>
            <person name="Ohtoshi R."/>
            <person name="Malay A.D."/>
            <person name="Moran D.A.P."/>
            <person name="Tomita M."/>
            <person name="Numata K."/>
            <person name="Arakawa K."/>
        </authorList>
    </citation>
    <scope>NUCLEOTIDE SEQUENCE</scope>
</reference>
<evidence type="ECO:0008006" key="4">
    <source>
        <dbReference type="Google" id="ProtNLM"/>
    </source>
</evidence>
<dbReference type="Proteomes" id="UP000887013">
    <property type="component" value="Unassembled WGS sequence"/>
</dbReference>